<keyword evidence="4" id="KW-1185">Reference proteome</keyword>
<organism evidence="3 4">
    <name type="scientific">Dentiscutata erythropus</name>
    <dbReference type="NCBI Taxonomy" id="1348616"/>
    <lineage>
        <taxon>Eukaryota</taxon>
        <taxon>Fungi</taxon>
        <taxon>Fungi incertae sedis</taxon>
        <taxon>Mucoromycota</taxon>
        <taxon>Glomeromycotina</taxon>
        <taxon>Glomeromycetes</taxon>
        <taxon>Diversisporales</taxon>
        <taxon>Gigasporaceae</taxon>
        <taxon>Dentiscutata</taxon>
    </lineage>
</organism>
<dbReference type="GO" id="GO:0004672">
    <property type="term" value="F:protein kinase activity"/>
    <property type="evidence" value="ECO:0007669"/>
    <property type="project" value="InterPro"/>
</dbReference>
<gene>
    <name evidence="3" type="ORF">DERYTH_LOCUS10644</name>
</gene>
<dbReference type="AlphaFoldDB" id="A0A9N9H7R1"/>
<dbReference type="SUPFAM" id="SSF56112">
    <property type="entry name" value="Protein kinase-like (PK-like)"/>
    <property type="match status" value="1"/>
</dbReference>
<dbReference type="GO" id="GO:0005524">
    <property type="term" value="F:ATP binding"/>
    <property type="evidence" value="ECO:0007669"/>
    <property type="project" value="InterPro"/>
</dbReference>
<dbReference type="InterPro" id="IPR011009">
    <property type="entry name" value="Kinase-like_dom_sf"/>
</dbReference>
<dbReference type="OrthoDB" id="2349076at2759"/>
<dbReference type="GO" id="GO:0005737">
    <property type="term" value="C:cytoplasm"/>
    <property type="evidence" value="ECO:0007669"/>
    <property type="project" value="TreeGrafter"/>
</dbReference>
<comment type="caution">
    <text evidence="3">The sequence shown here is derived from an EMBL/GenBank/DDBJ whole genome shotgun (WGS) entry which is preliminary data.</text>
</comment>
<dbReference type="InterPro" id="IPR001245">
    <property type="entry name" value="Ser-Thr/Tyr_kinase_cat_dom"/>
</dbReference>
<dbReference type="PANTHER" id="PTHR23257">
    <property type="entry name" value="SERINE-THREONINE PROTEIN KINASE"/>
    <property type="match status" value="1"/>
</dbReference>
<proteinExistence type="predicted"/>
<reference evidence="3" key="1">
    <citation type="submission" date="2021-06" db="EMBL/GenBank/DDBJ databases">
        <authorList>
            <person name="Kallberg Y."/>
            <person name="Tangrot J."/>
            <person name="Rosling A."/>
        </authorList>
    </citation>
    <scope>NUCLEOTIDE SEQUENCE</scope>
    <source>
        <strain evidence="3">MA453B</strain>
    </source>
</reference>
<feature type="region of interest" description="Disordered" evidence="1">
    <location>
        <begin position="379"/>
        <end position="418"/>
    </location>
</feature>
<dbReference type="Pfam" id="PF07714">
    <property type="entry name" value="PK_Tyr_Ser-Thr"/>
    <property type="match status" value="1"/>
</dbReference>
<dbReference type="EMBL" id="CAJVPY010006283">
    <property type="protein sequence ID" value="CAG8659726.1"/>
    <property type="molecule type" value="Genomic_DNA"/>
</dbReference>
<dbReference type="PANTHER" id="PTHR23257:SF958">
    <property type="entry name" value="SERINE_THREONINE-PROTEIN KINASE WNK4"/>
    <property type="match status" value="1"/>
</dbReference>
<evidence type="ECO:0000313" key="4">
    <source>
        <dbReference type="Proteomes" id="UP000789405"/>
    </source>
</evidence>
<accession>A0A9N9H7R1</accession>
<feature type="non-terminal residue" evidence="3">
    <location>
        <position position="1"/>
    </location>
</feature>
<dbReference type="PROSITE" id="PS50011">
    <property type="entry name" value="PROTEIN_KINASE_DOM"/>
    <property type="match status" value="1"/>
</dbReference>
<feature type="compositionally biased region" description="Polar residues" evidence="1">
    <location>
        <begin position="407"/>
        <end position="418"/>
    </location>
</feature>
<dbReference type="Gene3D" id="1.10.510.10">
    <property type="entry name" value="Transferase(Phosphotransferase) domain 1"/>
    <property type="match status" value="1"/>
</dbReference>
<name>A0A9N9H7R1_9GLOM</name>
<dbReference type="InterPro" id="IPR050167">
    <property type="entry name" value="Ser_Thr_protein_kinase"/>
</dbReference>
<sequence>MNKQESQQEAFRNIHDILKTIPNNNKNEYIVRIEEIIQNLVERSVIDISVPRIDPALLFDSPTIDDSNINVENEPGRKSEWGLDDCMTHYMEPKIANFYLAKHATEIIPDNEDGNISDYILRIINWYAPEMMQNNAIYTQGCEVFSYVMLLWELAFQKIPYEKMSKEEIVAHVTNGRRESSPDPRFYVLEFLNIQRKYLRIIVEGWDNKPEKRIRMDEILLRFSDIEADLNKLEKIDSGSVCSTPDGSIPHHRRHSILVPNLESVDNVYIPYNMKKSLEIDSGSDNETSDKPLNSIKTETIKEPNETLDLMETNDVNGTRQSRQSRPSSMLEIPDLRISFDDAKSRPSSMSFEDVIRSRPSTMSFDDVYETKPRQSNISIKSSDYISDEGEPSDICEKADNDPIPSETPSSQNLQNLQDVPSSISKELTHGLIINTEKKLLTAAPTCAFTSKPRMKVLDTIKFQAKLIHSSTFLLENHIESTKLDLNWISDADYLNNISQVDSVYLEIKYPKAEISFEKGSIKPSKEFTGAIQNALDHKNPYRELIKVFEKFGHFLPSKVILGDKLYSISKLPSVNIKSTDPKPINKEFETIDDFSPECTDYNNIIIQWENCIKSHNIDSSSLTSMDGNAVKRVMIKEWATSCIKRSYDSLNIIGWEGLYPLYEILNSYLCQEVKLCLGNDEQSISSGVKEKVLKSGVISIKSSQFKYRVNFDSSLESTNYQIFGKVLKQDDTQYEN</sequence>
<dbReference type="GO" id="GO:0007165">
    <property type="term" value="P:signal transduction"/>
    <property type="evidence" value="ECO:0007669"/>
    <property type="project" value="TreeGrafter"/>
</dbReference>
<feature type="domain" description="Protein kinase" evidence="2">
    <location>
        <begin position="1"/>
        <end position="230"/>
    </location>
</feature>
<dbReference type="Proteomes" id="UP000789405">
    <property type="component" value="Unassembled WGS sequence"/>
</dbReference>
<feature type="compositionally biased region" description="Polar residues" evidence="1">
    <location>
        <begin position="283"/>
        <end position="298"/>
    </location>
</feature>
<dbReference type="InterPro" id="IPR000719">
    <property type="entry name" value="Prot_kinase_dom"/>
</dbReference>
<feature type="region of interest" description="Disordered" evidence="1">
    <location>
        <begin position="312"/>
        <end position="335"/>
    </location>
</feature>
<evidence type="ECO:0000313" key="3">
    <source>
        <dbReference type="EMBL" id="CAG8659726.1"/>
    </source>
</evidence>
<feature type="region of interest" description="Disordered" evidence="1">
    <location>
        <begin position="279"/>
        <end position="298"/>
    </location>
</feature>
<feature type="compositionally biased region" description="Polar residues" evidence="1">
    <location>
        <begin position="314"/>
        <end position="328"/>
    </location>
</feature>
<protein>
    <submittedName>
        <fullName evidence="3">1330_t:CDS:1</fullName>
    </submittedName>
</protein>
<evidence type="ECO:0000259" key="2">
    <source>
        <dbReference type="PROSITE" id="PS50011"/>
    </source>
</evidence>
<evidence type="ECO:0000256" key="1">
    <source>
        <dbReference type="SAM" id="MobiDB-lite"/>
    </source>
</evidence>